<evidence type="ECO:0000313" key="2">
    <source>
        <dbReference type="Proteomes" id="UP000326202"/>
    </source>
</evidence>
<gene>
    <name evidence="1" type="ORF">FRZ44_39190</name>
</gene>
<dbReference type="OrthoDB" id="9800876at2"/>
<protein>
    <recommendedName>
        <fullName evidence="3">Chaperone modulatory protein CbpM</fullName>
    </recommendedName>
</protein>
<dbReference type="EMBL" id="CP042906">
    <property type="protein sequence ID" value="QEX18612.1"/>
    <property type="molecule type" value="Genomic_DNA"/>
</dbReference>
<dbReference type="Gene3D" id="1.10.1660.10">
    <property type="match status" value="1"/>
</dbReference>
<accession>A0A5J6MLX1</accession>
<dbReference type="RefSeq" id="WP_151178752.1">
    <property type="nucleotide sequence ID" value="NZ_CP042906.1"/>
</dbReference>
<sequence length="111" mass="12511">MSRWTLEQVVVEIGVDRAAVTSWIEQRWVLPETQGSELQFDDMDVARLRLIAELTQELEIGNEAIPVVLNLLDQIYELRDKLAVIEHAIEQTSPECRAEIARILGGAAKGE</sequence>
<dbReference type="Proteomes" id="UP000326202">
    <property type="component" value="Chromosome"/>
</dbReference>
<name>A0A5J6MLX1_9PROT</name>
<evidence type="ECO:0000313" key="1">
    <source>
        <dbReference type="EMBL" id="QEX18612.1"/>
    </source>
</evidence>
<keyword evidence="2" id="KW-1185">Reference proteome</keyword>
<dbReference type="Pfam" id="PF13591">
    <property type="entry name" value="MerR_2"/>
    <property type="match status" value="1"/>
</dbReference>
<dbReference type="KEGG" id="htq:FRZ44_39190"/>
<proteinExistence type="predicted"/>
<dbReference type="AlphaFoldDB" id="A0A5J6MLX1"/>
<organism evidence="1 2">
    <name type="scientific">Hypericibacter terrae</name>
    <dbReference type="NCBI Taxonomy" id="2602015"/>
    <lineage>
        <taxon>Bacteria</taxon>
        <taxon>Pseudomonadati</taxon>
        <taxon>Pseudomonadota</taxon>
        <taxon>Alphaproteobacteria</taxon>
        <taxon>Rhodospirillales</taxon>
        <taxon>Dongiaceae</taxon>
        <taxon>Hypericibacter</taxon>
    </lineage>
</organism>
<reference evidence="1 2" key="1">
    <citation type="submission" date="2019-08" db="EMBL/GenBank/DDBJ databases">
        <title>Hyperibacter terrae gen. nov., sp. nov. and Hyperibacter viscosus sp. nov., two new members in the family Rhodospirillaceae isolated from the rhizosphere of Hypericum perforatum.</title>
        <authorList>
            <person name="Noviana Z."/>
        </authorList>
    </citation>
    <scope>NUCLEOTIDE SEQUENCE [LARGE SCALE GENOMIC DNA]</scope>
    <source>
        <strain evidence="1 2">R5913</strain>
    </source>
</reference>
<evidence type="ECO:0008006" key="3">
    <source>
        <dbReference type="Google" id="ProtNLM"/>
    </source>
</evidence>